<dbReference type="Gene3D" id="3.90.1300.10">
    <property type="entry name" value="Amidase signature (AS) domain"/>
    <property type="match status" value="1"/>
</dbReference>
<name>A0AAE4C700_9ACTN</name>
<dbReference type="SUPFAM" id="SSF75304">
    <property type="entry name" value="Amidase signature (AS) enzymes"/>
    <property type="match status" value="1"/>
</dbReference>
<evidence type="ECO:0000313" key="2">
    <source>
        <dbReference type="Proteomes" id="UP001183643"/>
    </source>
</evidence>
<dbReference type="InterPro" id="IPR036928">
    <property type="entry name" value="AS_sf"/>
</dbReference>
<organism evidence="1 2">
    <name type="scientific">Catenuloplanes atrovinosus</name>
    <dbReference type="NCBI Taxonomy" id="137266"/>
    <lineage>
        <taxon>Bacteria</taxon>
        <taxon>Bacillati</taxon>
        <taxon>Actinomycetota</taxon>
        <taxon>Actinomycetes</taxon>
        <taxon>Micromonosporales</taxon>
        <taxon>Micromonosporaceae</taxon>
        <taxon>Catenuloplanes</taxon>
    </lineage>
</organism>
<dbReference type="Proteomes" id="UP001183643">
    <property type="component" value="Unassembled WGS sequence"/>
</dbReference>
<reference evidence="1" key="1">
    <citation type="submission" date="2023-07" db="EMBL/GenBank/DDBJ databases">
        <title>Sequencing the genomes of 1000 actinobacteria strains.</title>
        <authorList>
            <person name="Klenk H.-P."/>
        </authorList>
    </citation>
    <scope>NUCLEOTIDE SEQUENCE</scope>
    <source>
        <strain evidence="1">DSM 44707</strain>
    </source>
</reference>
<accession>A0AAE4C700</accession>
<proteinExistence type="predicted"/>
<dbReference type="AlphaFoldDB" id="A0AAE4C700"/>
<evidence type="ECO:0000313" key="1">
    <source>
        <dbReference type="EMBL" id="MDR7274046.1"/>
    </source>
</evidence>
<gene>
    <name evidence="1" type="ORF">J2S41_000824</name>
</gene>
<sequence length="49" mass="4952">MTTAAGCAGLPIGVQVAAGSGREDLPLRVAAQSEETAPWRDRAPGLFVG</sequence>
<keyword evidence="2" id="KW-1185">Reference proteome</keyword>
<dbReference type="RefSeq" id="WP_310363273.1">
    <property type="nucleotide sequence ID" value="NZ_JAVDYB010000001.1"/>
</dbReference>
<protein>
    <submittedName>
        <fullName evidence="1">Asp-tRNA(Asn)/Glu-tRNA(Gln) amidotransferase A subunit family amidase</fullName>
    </submittedName>
</protein>
<dbReference type="EMBL" id="JAVDYB010000001">
    <property type="protein sequence ID" value="MDR7274046.1"/>
    <property type="molecule type" value="Genomic_DNA"/>
</dbReference>
<comment type="caution">
    <text evidence="1">The sequence shown here is derived from an EMBL/GenBank/DDBJ whole genome shotgun (WGS) entry which is preliminary data.</text>
</comment>